<dbReference type="GO" id="GO:0005524">
    <property type="term" value="F:ATP binding"/>
    <property type="evidence" value="ECO:0007669"/>
    <property type="project" value="UniProtKB-KW"/>
</dbReference>
<dbReference type="GO" id="GO:0005886">
    <property type="term" value="C:plasma membrane"/>
    <property type="evidence" value="ECO:0007669"/>
    <property type="project" value="TreeGrafter"/>
</dbReference>
<keyword evidence="6" id="KW-1185">Reference proteome</keyword>
<organism evidence="5 6">
    <name type="scientific">Mumia flava</name>
    <dbReference type="NCBI Taxonomy" id="1348852"/>
    <lineage>
        <taxon>Bacteria</taxon>
        <taxon>Bacillati</taxon>
        <taxon>Actinomycetota</taxon>
        <taxon>Actinomycetes</taxon>
        <taxon>Propionibacteriales</taxon>
        <taxon>Nocardioidaceae</taxon>
        <taxon>Mumia</taxon>
    </lineage>
</organism>
<dbReference type="Gene3D" id="3.40.50.300">
    <property type="entry name" value="P-loop containing nucleotide triphosphate hydrolases"/>
    <property type="match status" value="1"/>
</dbReference>
<dbReference type="OrthoDB" id="9805514at2"/>
<gene>
    <name evidence="5" type="ORF">CLV56_1181</name>
</gene>
<dbReference type="RefSeq" id="WP_100414528.1">
    <property type="nucleotide sequence ID" value="NZ_PGEZ01000001.1"/>
</dbReference>
<dbReference type="InterPro" id="IPR027417">
    <property type="entry name" value="P-loop_NTPase"/>
</dbReference>
<keyword evidence="2" id="KW-0547">Nucleotide-binding</keyword>
<keyword evidence="1" id="KW-0813">Transport</keyword>
<evidence type="ECO:0000313" key="5">
    <source>
        <dbReference type="EMBL" id="PJJ56962.1"/>
    </source>
</evidence>
<comment type="caution">
    <text evidence="5">The sequence shown here is derived from an EMBL/GenBank/DDBJ whole genome shotgun (WGS) entry which is preliminary data.</text>
</comment>
<sequence length="253" mass="26401">MTHPSPALALHGIGLRIGAATILDGVDLTVDTGSMVGIIGPNGAGKTTLFNVVSGLARPTTGSVELDGRDITGLSVQRRARAGLGRTFQTSTVFAGLSALENVRMAAQVPRGHSLSLLRFPGPGDPATTVAYERLDEVGLAERAHVRAGDLSHGDKRKLEIAVLLAVEPSVVLLDEPMAGVGSGDVAGLVDVIRRMHRDRGCTVVMVEHHLDVLLGLVDKVAVLHFGSVIAYDSPVNVMENPTVQQAYLGASA</sequence>
<name>A0A2M9BG99_9ACTN</name>
<accession>A0A2M9BG99</accession>
<evidence type="ECO:0000256" key="1">
    <source>
        <dbReference type="ARBA" id="ARBA00022448"/>
    </source>
</evidence>
<dbReference type="PROSITE" id="PS50893">
    <property type="entry name" value="ABC_TRANSPORTER_2"/>
    <property type="match status" value="1"/>
</dbReference>
<dbReference type="Pfam" id="PF00005">
    <property type="entry name" value="ABC_tran"/>
    <property type="match status" value="1"/>
</dbReference>
<feature type="domain" description="ABC transporter" evidence="4">
    <location>
        <begin position="8"/>
        <end position="251"/>
    </location>
</feature>
<dbReference type="PANTHER" id="PTHR45772:SF3">
    <property type="entry name" value="ABC TRANSPORTER ATP-BINDING PROTEIN"/>
    <property type="match status" value="1"/>
</dbReference>
<proteinExistence type="predicted"/>
<evidence type="ECO:0000313" key="6">
    <source>
        <dbReference type="Proteomes" id="UP000230842"/>
    </source>
</evidence>
<dbReference type="EMBL" id="PGEZ01000001">
    <property type="protein sequence ID" value="PJJ56962.1"/>
    <property type="molecule type" value="Genomic_DNA"/>
</dbReference>
<dbReference type="InterPro" id="IPR003593">
    <property type="entry name" value="AAA+_ATPase"/>
</dbReference>
<evidence type="ECO:0000259" key="4">
    <source>
        <dbReference type="PROSITE" id="PS50893"/>
    </source>
</evidence>
<evidence type="ECO:0000256" key="2">
    <source>
        <dbReference type="ARBA" id="ARBA00022741"/>
    </source>
</evidence>
<dbReference type="Proteomes" id="UP000230842">
    <property type="component" value="Unassembled WGS sequence"/>
</dbReference>
<evidence type="ECO:0000256" key="3">
    <source>
        <dbReference type="ARBA" id="ARBA00022840"/>
    </source>
</evidence>
<dbReference type="CDD" id="cd03219">
    <property type="entry name" value="ABC_Mj1267_LivG_branched"/>
    <property type="match status" value="1"/>
</dbReference>
<dbReference type="SMART" id="SM00382">
    <property type="entry name" value="AAA"/>
    <property type="match status" value="1"/>
</dbReference>
<dbReference type="SUPFAM" id="SSF52540">
    <property type="entry name" value="P-loop containing nucleoside triphosphate hydrolases"/>
    <property type="match status" value="1"/>
</dbReference>
<reference evidence="5 6" key="1">
    <citation type="submission" date="2017-11" db="EMBL/GenBank/DDBJ databases">
        <title>Genomic Encyclopedia of Archaeal and Bacterial Type Strains, Phase II (KMG-II): From Individual Species to Whole Genera.</title>
        <authorList>
            <person name="Goeker M."/>
        </authorList>
    </citation>
    <scope>NUCLEOTIDE SEQUENCE [LARGE SCALE GENOMIC DNA]</scope>
    <source>
        <strain evidence="5 6">DSM 27763</strain>
    </source>
</reference>
<dbReference type="GO" id="GO:0016887">
    <property type="term" value="F:ATP hydrolysis activity"/>
    <property type="evidence" value="ECO:0007669"/>
    <property type="project" value="InterPro"/>
</dbReference>
<dbReference type="InterPro" id="IPR017871">
    <property type="entry name" value="ABC_transporter-like_CS"/>
</dbReference>
<dbReference type="PROSITE" id="PS00211">
    <property type="entry name" value="ABC_TRANSPORTER_1"/>
    <property type="match status" value="1"/>
</dbReference>
<dbReference type="PANTHER" id="PTHR45772">
    <property type="entry name" value="CONSERVED COMPONENT OF ABC TRANSPORTER FOR NATURAL AMINO ACIDS-RELATED"/>
    <property type="match status" value="1"/>
</dbReference>
<keyword evidence="3 5" id="KW-0067">ATP-binding</keyword>
<dbReference type="InterPro" id="IPR051120">
    <property type="entry name" value="ABC_AA/LPS_Transport"/>
</dbReference>
<dbReference type="InterPro" id="IPR003439">
    <property type="entry name" value="ABC_transporter-like_ATP-bd"/>
</dbReference>
<protein>
    <submittedName>
        <fullName evidence="5">Branched-chain amino acid transport system ATP-binding protein</fullName>
    </submittedName>
</protein>
<dbReference type="AlphaFoldDB" id="A0A2M9BG99"/>